<proteinExistence type="predicted"/>
<evidence type="ECO:0000313" key="1">
    <source>
        <dbReference type="EMBL" id="CAB4005778.1"/>
    </source>
</evidence>
<dbReference type="Gene3D" id="3.40.50.1820">
    <property type="entry name" value="alpha/beta hydrolase"/>
    <property type="match status" value="1"/>
</dbReference>
<organism evidence="1 2">
    <name type="scientific">Paramuricea clavata</name>
    <name type="common">Red gorgonian</name>
    <name type="synonym">Violescent sea-whip</name>
    <dbReference type="NCBI Taxonomy" id="317549"/>
    <lineage>
        <taxon>Eukaryota</taxon>
        <taxon>Metazoa</taxon>
        <taxon>Cnidaria</taxon>
        <taxon>Anthozoa</taxon>
        <taxon>Octocorallia</taxon>
        <taxon>Malacalcyonacea</taxon>
        <taxon>Plexauridae</taxon>
        <taxon>Paramuricea</taxon>
    </lineage>
</organism>
<dbReference type="AlphaFoldDB" id="A0A7D9EAK4"/>
<sequence>MLMYQYHETKIWSESVPSFFFTDTVSLCLCYEVKTHDIYQDMLEDGELFKTSGYARDHSLQNAKKICFSKELLQMPAFLGAHIAGYTGKRLARKNVTLGRITDNCIHATREKCLDPARPQISR</sequence>
<comment type="caution">
    <text evidence="1">The sequence shown here is derived from an EMBL/GenBank/DDBJ whole genome shotgun (WGS) entry which is preliminary data.</text>
</comment>
<dbReference type="InterPro" id="IPR029058">
    <property type="entry name" value="AB_hydrolase_fold"/>
</dbReference>
<feature type="non-terminal residue" evidence="1">
    <location>
        <position position="123"/>
    </location>
</feature>
<keyword evidence="2" id="KW-1185">Reference proteome</keyword>
<evidence type="ECO:0000313" key="2">
    <source>
        <dbReference type="Proteomes" id="UP001152795"/>
    </source>
</evidence>
<name>A0A7D9EAK4_PARCT</name>
<accession>A0A7D9EAK4</accession>
<dbReference type="EMBL" id="CACRXK020005312">
    <property type="protein sequence ID" value="CAB4005778.1"/>
    <property type="molecule type" value="Genomic_DNA"/>
</dbReference>
<reference evidence="1" key="1">
    <citation type="submission" date="2020-04" db="EMBL/GenBank/DDBJ databases">
        <authorList>
            <person name="Alioto T."/>
            <person name="Alioto T."/>
            <person name="Gomez Garrido J."/>
        </authorList>
    </citation>
    <scope>NUCLEOTIDE SEQUENCE</scope>
    <source>
        <strain evidence="1">A484AB</strain>
    </source>
</reference>
<protein>
    <submittedName>
        <fullName evidence="1">Uncharacterized protein</fullName>
    </submittedName>
</protein>
<gene>
    <name evidence="1" type="ORF">PACLA_8A001246</name>
</gene>
<dbReference type="Proteomes" id="UP001152795">
    <property type="component" value="Unassembled WGS sequence"/>
</dbReference>